<evidence type="ECO:0000313" key="2">
    <source>
        <dbReference type="Proteomes" id="UP000289996"/>
    </source>
</evidence>
<dbReference type="EMBL" id="UYIG01000068">
    <property type="protein sequence ID" value="VDG27902.1"/>
    <property type="molecule type" value="Genomic_DNA"/>
</dbReference>
<name>A0A660E0G3_9LACO</name>
<sequence>MDQKVTSAFMGAMLLDAMRHNQVSVQELAKKVGYTPSLISKATHDQARIQFDAVADLLAALPEQNQFFAIDVANKALGITTPVIDGDRILKEPVAMAIKTLPELKEALTAVTDSLDEFTIPAEDLRPEDYKDPEKMVGECYDAVLYLLNLIAYVCRGFNFSMQDELDKRKKIWIKKDIVKK</sequence>
<dbReference type="SUPFAM" id="SSF47413">
    <property type="entry name" value="lambda repressor-like DNA-binding domains"/>
    <property type="match status" value="1"/>
</dbReference>
<proteinExistence type="predicted"/>
<reference evidence="1 2" key="1">
    <citation type="submission" date="2018-11" db="EMBL/GenBank/DDBJ databases">
        <authorList>
            <person name="Wuyts S."/>
        </authorList>
    </citation>
    <scope>NUCLEOTIDE SEQUENCE [LARGE SCALE GENOMIC DNA]</scope>
    <source>
        <strain evidence="1">Lactobacillus mudanjiangensis AMBF249</strain>
    </source>
</reference>
<organism evidence="1 2">
    <name type="scientific">Lactiplantibacillus mudanjiangensis</name>
    <dbReference type="NCBI Taxonomy" id="1296538"/>
    <lineage>
        <taxon>Bacteria</taxon>
        <taxon>Bacillati</taxon>
        <taxon>Bacillota</taxon>
        <taxon>Bacilli</taxon>
        <taxon>Lactobacillales</taxon>
        <taxon>Lactobacillaceae</taxon>
        <taxon>Lactiplantibacillus</taxon>
    </lineage>
</organism>
<evidence type="ECO:0000313" key="1">
    <source>
        <dbReference type="EMBL" id="VDG27902.1"/>
    </source>
</evidence>
<dbReference type="OrthoDB" id="2292203at2"/>
<gene>
    <name evidence="1" type="ORF">MUDAN_MDHGFNIF_02719</name>
</gene>
<dbReference type="RefSeq" id="WP_130851606.1">
    <property type="nucleotide sequence ID" value="NZ_UYIG01000068.1"/>
</dbReference>
<dbReference type="GO" id="GO:0003677">
    <property type="term" value="F:DNA binding"/>
    <property type="evidence" value="ECO:0007669"/>
    <property type="project" value="InterPro"/>
</dbReference>
<dbReference type="AlphaFoldDB" id="A0A660E0G3"/>
<protein>
    <submittedName>
        <fullName evidence="1">Prophage P1 protein 14 [Lactobacillus plantarum WCFS1]</fullName>
    </submittedName>
</protein>
<dbReference type="Proteomes" id="UP000289996">
    <property type="component" value="Unassembled WGS sequence"/>
</dbReference>
<keyword evidence="2" id="KW-1185">Reference proteome</keyword>
<accession>A0A660E0G3</accession>
<dbReference type="InterPro" id="IPR010982">
    <property type="entry name" value="Lambda_DNA-bd_dom_sf"/>
</dbReference>